<dbReference type="EC" id="4.1.1.21" evidence="1"/>
<evidence type="ECO:0000313" key="2">
    <source>
        <dbReference type="Proteomes" id="UP001150603"/>
    </source>
</evidence>
<reference evidence="1" key="1">
    <citation type="submission" date="2022-07" db="EMBL/GenBank/DDBJ databases">
        <title>Phylogenomic reconstructions and comparative analyses of Kickxellomycotina fungi.</title>
        <authorList>
            <person name="Reynolds N.K."/>
            <person name="Stajich J.E."/>
            <person name="Barry K."/>
            <person name="Grigoriev I.V."/>
            <person name="Crous P."/>
            <person name="Smith M.E."/>
        </authorList>
    </citation>
    <scope>NUCLEOTIDE SEQUENCE</scope>
    <source>
        <strain evidence="1">NRRL 5244</strain>
    </source>
</reference>
<proteinExistence type="predicted"/>
<gene>
    <name evidence="1" type="primary">ADE2_1</name>
    <name evidence="1" type="ORF">FBU59_000691</name>
</gene>
<organism evidence="1 2">
    <name type="scientific">Linderina macrospora</name>
    <dbReference type="NCBI Taxonomy" id="4868"/>
    <lineage>
        <taxon>Eukaryota</taxon>
        <taxon>Fungi</taxon>
        <taxon>Fungi incertae sedis</taxon>
        <taxon>Zoopagomycota</taxon>
        <taxon>Kickxellomycotina</taxon>
        <taxon>Kickxellomycetes</taxon>
        <taxon>Kickxellales</taxon>
        <taxon>Kickxellaceae</taxon>
        <taxon>Linderina</taxon>
    </lineage>
</organism>
<sequence>MDKQVIGILGGGQLGRMFIEAASRMNVEVRVLDPTALSPAKQISNSDKHIDEPFTSSEAIKKLAEGCD</sequence>
<comment type="caution">
    <text evidence="1">The sequence shown here is derived from an EMBL/GenBank/DDBJ whole genome shotgun (WGS) entry which is preliminary data.</text>
</comment>
<dbReference type="Proteomes" id="UP001150603">
    <property type="component" value="Unassembled WGS sequence"/>
</dbReference>
<dbReference type="EMBL" id="JANBPW010000208">
    <property type="protein sequence ID" value="KAJ1950415.1"/>
    <property type="molecule type" value="Genomic_DNA"/>
</dbReference>
<protein>
    <submittedName>
        <fullName evidence="1">Phosphoribosylaminoimidazole carboxylase ade2</fullName>
        <ecNumber evidence="1">4.1.1.21</ecNumber>
    </submittedName>
</protein>
<keyword evidence="2" id="KW-1185">Reference proteome</keyword>
<keyword evidence="1" id="KW-0456">Lyase</keyword>
<accession>A0ACC1JG46</accession>
<evidence type="ECO:0000313" key="1">
    <source>
        <dbReference type="EMBL" id="KAJ1950415.1"/>
    </source>
</evidence>
<name>A0ACC1JG46_9FUNG</name>
<feature type="non-terminal residue" evidence="1">
    <location>
        <position position="68"/>
    </location>
</feature>